<evidence type="ECO:0000256" key="3">
    <source>
        <dbReference type="ARBA" id="ARBA00023163"/>
    </source>
</evidence>
<dbReference type="PROSITE" id="PS50932">
    <property type="entry name" value="HTH_LACI_2"/>
    <property type="match status" value="1"/>
</dbReference>
<gene>
    <name evidence="5" type="ORF">GCM10023349_34840</name>
</gene>
<dbReference type="InterPro" id="IPR028082">
    <property type="entry name" value="Peripla_BP_I"/>
</dbReference>
<dbReference type="Pfam" id="PF00356">
    <property type="entry name" value="LacI"/>
    <property type="match status" value="1"/>
</dbReference>
<name>A0ABP8XPW0_9ACTN</name>
<dbReference type="InterPro" id="IPR010982">
    <property type="entry name" value="Lambda_DNA-bd_dom_sf"/>
</dbReference>
<keyword evidence="3" id="KW-0804">Transcription</keyword>
<evidence type="ECO:0000256" key="2">
    <source>
        <dbReference type="ARBA" id="ARBA00023125"/>
    </source>
</evidence>
<dbReference type="Gene3D" id="3.40.50.2300">
    <property type="match status" value="2"/>
</dbReference>
<dbReference type="CDD" id="cd06267">
    <property type="entry name" value="PBP1_LacI_sugar_binding-like"/>
    <property type="match status" value="1"/>
</dbReference>
<feature type="domain" description="HTH lacI-type" evidence="4">
    <location>
        <begin position="16"/>
        <end position="70"/>
    </location>
</feature>
<dbReference type="CDD" id="cd01392">
    <property type="entry name" value="HTH_LacI"/>
    <property type="match status" value="1"/>
</dbReference>
<keyword evidence="6" id="KW-1185">Reference proteome</keyword>
<dbReference type="PANTHER" id="PTHR30146">
    <property type="entry name" value="LACI-RELATED TRANSCRIPTIONAL REPRESSOR"/>
    <property type="match status" value="1"/>
</dbReference>
<sequence length="355" mass="37984">MTKVLHVKSDGKRPHATIYDVASEAGVSIATVSNAMNKPERVGERTRRRVLEAADRLGYVPKADAASQARKHVGRIGVIAPFTSYASFMRRLSGVLTEASSRGVDVSVYDMESAATATSPALETIPIRGFVDGLIVMGEPLEPAVEQRLASRGMPVVIVDAESDIFHVVKIDDYGAGRVAARHLIELGHRQIGYLLEGQVADYESQALRRLGGFQAELAQHPEVRLTVSQTTGTLAAAREAGRKLLGADPRPTAVMAHFDDLAIGVVQAAKDLGIEVPRDLSVLGFDDGPVAEAADLSTVRQPFEESGALATRLLLDALERPSGRQVILLDCQVVARATTGVATTLIDRPVSRAR</sequence>
<dbReference type="EMBL" id="BAABKM010000002">
    <property type="protein sequence ID" value="GAA4712766.1"/>
    <property type="molecule type" value="Genomic_DNA"/>
</dbReference>
<dbReference type="PANTHER" id="PTHR30146:SF109">
    <property type="entry name" value="HTH-TYPE TRANSCRIPTIONAL REGULATOR GALS"/>
    <property type="match status" value="1"/>
</dbReference>
<dbReference type="InterPro" id="IPR000843">
    <property type="entry name" value="HTH_LacI"/>
</dbReference>
<dbReference type="SUPFAM" id="SSF47413">
    <property type="entry name" value="lambda repressor-like DNA-binding domains"/>
    <property type="match status" value="1"/>
</dbReference>
<reference evidence="6" key="1">
    <citation type="journal article" date="2019" name="Int. J. Syst. Evol. Microbiol.">
        <title>The Global Catalogue of Microorganisms (GCM) 10K type strain sequencing project: providing services to taxonomists for standard genome sequencing and annotation.</title>
        <authorList>
            <consortium name="The Broad Institute Genomics Platform"/>
            <consortium name="The Broad Institute Genome Sequencing Center for Infectious Disease"/>
            <person name="Wu L."/>
            <person name="Ma J."/>
        </authorList>
    </citation>
    <scope>NUCLEOTIDE SEQUENCE [LARGE SCALE GENOMIC DNA]</scope>
    <source>
        <strain evidence="6">JCM 18531</strain>
    </source>
</reference>
<dbReference type="SUPFAM" id="SSF53822">
    <property type="entry name" value="Periplasmic binding protein-like I"/>
    <property type="match status" value="1"/>
</dbReference>
<protein>
    <submittedName>
        <fullName evidence="5">LacI family DNA-binding transcriptional regulator</fullName>
    </submittedName>
</protein>
<dbReference type="InterPro" id="IPR046335">
    <property type="entry name" value="LacI/GalR-like_sensor"/>
</dbReference>
<accession>A0ABP8XPW0</accession>
<evidence type="ECO:0000259" key="4">
    <source>
        <dbReference type="PROSITE" id="PS50932"/>
    </source>
</evidence>
<evidence type="ECO:0000313" key="6">
    <source>
        <dbReference type="Proteomes" id="UP001499974"/>
    </source>
</evidence>
<dbReference type="PROSITE" id="PS00356">
    <property type="entry name" value="HTH_LACI_1"/>
    <property type="match status" value="1"/>
</dbReference>
<comment type="caution">
    <text evidence="5">The sequence shown here is derived from an EMBL/GenBank/DDBJ whole genome shotgun (WGS) entry which is preliminary data.</text>
</comment>
<dbReference type="Proteomes" id="UP001499974">
    <property type="component" value="Unassembled WGS sequence"/>
</dbReference>
<dbReference type="SMART" id="SM00354">
    <property type="entry name" value="HTH_LACI"/>
    <property type="match status" value="1"/>
</dbReference>
<evidence type="ECO:0000256" key="1">
    <source>
        <dbReference type="ARBA" id="ARBA00023015"/>
    </source>
</evidence>
<keyword evidence="2 5" id="KW-0238">DNA-binding</keyword>
<dbReference type="Pfam" id="PF13377">
    <property type="entry name" value="Peripla_BP_3"/>
    <property type="match status" value="1"/>
</dbReference>
<dbReference type="Gene3D" id="1.10.260.40">
    <property type="entry name" value="lambda repressor-like DNA-binding domains"/>
    <property type="match status" value="1"/>
</dbReference>
<evidence type="ECO:0000313" key="5">
    <source>
        <dbReference type="EMBL" id="GAA4712766.1"/>
    </source>
</evidence>
<organism evidence="5 6">
    <name type="scientific">Nocardioides conyzicola</name>
    <dbReference type="NCBI Taxonomy" id="1651781"/>
    <lineage>
        <taxon>Bacteria</taxon>
        <taxon>Bacillati</taxon>
        <taxon>Actinomycetota</taxon>
        <taxon>Actinomycetes</taxon>
        <taxon>Propionibacteriales</taxon>
        <taxon>Nocardioidaceae</taxon>
        <taxon>Nocardioides</taxon>
    </lineage>
</organism>
<dbReference type="GO" id="GO:0003677">
    <property type="term" value="F:DNA binding"/>
    <property type="evidence" value="ECO:0007669"/>
    <property type="project" value="UniProtKB-KW"/>
</dbReference>
<proteinExistence type="predicted"/>
<keyword evidence="1" id="KW-0805">Transcription regulation</keyword>